<dbReference type="InterPro" id="IPR001270">
    <property type="entry name" value="ClpA/B"/>
</dbReference>
<dbReference type="Pfam" id="PF02861">
    <property type="entry name" value="Clp_N"/>
    <property type="match status" value="1"/>
</dbReference>
<dbReference type="GO" id="GO:0008233">
    <property type="term" value="F:peptidase activity"/>
    <property type="evidence" value="ECO:0007669"/>
    <property type="project" value="UniProtKB-KW"/>
</dbReference>
<keyword evidence="9" id="KW-1185">Reference proteome</keyword>
<keyword evidence="5" id="KW-0143">Chaperone</keyword>
<dbReference type="SUPFAM" id="SSF52540">
    <property type="entry name" value="P-loop containing nucleoside triphosphate hydrolases"/>
    <property type="match status" value="2"/>
</dbReference>
<dbReference type="InterPro" id="IPR050130">
    <property type="entry name" value="ClpA_ClpB"/>
</dbReference>
<keyword evidence="8" id="KW-0645">Protease</keyword>
<dbReference type="InterPro" id="IPR003593">
    <property type="entry name" value="AAA+_ATPase"/>
</dbReference>
<evidence type="ECO:0000256" key="4">
    <source>
        <dbReference type="ARBA" id="ARBA00022840"/>
    </source>
</evidence>
<dbReference type="Gene3D" id="3.40.50.300">
    <property type="entry name" value="P-loop containing nucleotide triphosphate hydrolases"/>
    <property type="match status" value="2"/>
</dbReference>
<dbReference type="CDD" id="cd00009">
    <property type="entry name" value="AAA"/>
    <property type="match status" value="1"/>
</dbReference>
<dbReference type="Pfam" id="PF10431">
    <property type="entry name" value="ClpB_D2-small"/>
    <property type="match status" value="1"/>
</dbReference>
<keyword evidence="2 6" id="KW-0677">Repeat</keyword>
<dbReference type="PANTHER" id="PTHR11638:SF111">
    <property type="entry name" value="ATP-DEPENDENT CLP PROTEASE ATP-BINDING SUBUNIT CLPA"/>
    <property type="match status" value="1"/>
</dbReference>
<dbReference type="InterPro" id="IPR028299">
    <property type="entry name" value="ClpA/B_CS2"/>
</dbReference>
<dbReference type="GO" id="GO:0006508">
    <property type="term" value="P:proteolysis"/>
    <property type="evidence" value="ECO:0007669"/>
    <property type="project" value="UniProtKB-KW"/>
</dbReference>
<sequence>MLDTKFSFLIQKAGELAYKNAHEYVTCQHVLYTLIRTDDDIRTLLLNAGISNLDSLTKNLENYIATTPVLKSQRQPSVTQHLSTIIKNANLEENKDNIYGSRNFILDIIKDKDLGMSELLVHHGANLNLIEDMINTKNTQKDNSNISLYAINLNELAKDGKIDPLIRRDNELARMVQILSRRKKNNPILVGEAGVGKTAIVEGLALNIVNGNVAEKLKNSTIYALDIGAMISGTKYRGDFEKRLKDTISEIEQIDGAIVFIDEIHTIVGAGASGGGSLDMSNLLKPSLASGKICCIGATTYSEYRNFTKDKALSRRFSKIDINEPSIEDSVEILNGIKKYYEDFHGVSYPKEILKQSVILAKKYMSDKFLPDSAVDIIDEVGATLNLAGKKIVTKKALNEIISKATGIANLNTNENQTDLIKNLKRNLKKQIFGQDEAINALVKAITRSYAGLKNPNSPTGVFLFTGPSGVGKSELAITLAKELNIHFERFDMSEYMEKHAVAKLIGSPPGYVGFEEGGILTNAIKKNPYSVVLFDEVEKADSDMLNIFLQIFDNGILTDNSGNKTDFKNTIIIMTSNLGTKEPNQMGFKKDDSIKTTSAIKNFFAPEFRNRIDKIINFAHLNDEILDSIVLKELNLISQTLKDKNVVIKADKKAREFIYKKGYSQEFGARNIKRVISEEILDILSEEILFGKLKSGGNAVITLKNENLSFKFN</sequence>
<dbReference type="EMBL" id="UFVD01000001">
    <property type="protein sequence ID" value="SUX09699.1"/>
    <property type="molecule type" value="Genomic_DNA"/>
</dbReference>
<accession>A0A381DH36</accession>
<dbReference type="GO" id="GO:0034605">
    <property type="term" value="P:cellular response to heat"/>
    <property type="evidence" value="ECO:0007669"/>
    <property type="project" value="TreeGrafter"/>
</dbReference>
<evidence type="ECO:0000313" key="8">
    <source>
        <dbReference type="EMBL" id="SUX09699.1"/>
    </source>
</evidence>
<evidence type="ECO:0000256" key="1">
    <source>
        <dbReference type="ARBA" id="ARBA00017574"/>
    </source>
</evidence>
<dbReference type="InterPro" id="IPR003959">
    <property type="entry name" value="ATPase_AAA_core"/>
</dbReference>
<name>A0A381DH36_9BACT</name>
<dbReference type="SUPFAM" id="SSF81923">
    <property type="entry name" value="Double Clp-N motif"/>
    <property type="match status" value="1"/>
</dbReference>
<organism evidence="8 9">
    <name type="scientific">Campylobacter sputorum subsp. sputorum</name>
    <dbReference type="NCBI Taxonomy" id="32024"/>
    <lineage>
        <taxon>Bacteria</taxon>
        <taxon>Pseudomonadati</taxon>
        <taxon>Campylobacterota</taxon>
        <taxon>Epsilonproteobacteria</taxon>
        <taxon>Campylobacterales</taxon>
        <taxon>Campylobacteraceae</taxon>
        <taxon>Campylobacter</taxon>
    </lineage>
</organism>
<dbReference type="Gene3D" id="1.10.8.60">
    <property type="match status" value="2"/>
</dbReference>
<dbReference type="FunFam" id="3.40.50.300:FF:000025">
    <property type="entry name" value="ATP-dependent Clp protease subunit"/>
    <property type="match status" value="1"/>
</dbReference>
<dbReference type="PROSITE" id="PS51903">
    <property type="entry name" value="CLP_R"/>
    <property type="match status" value="1"/>
</dbReference>
<dbReference type="CDD" id="cd19499">
    <property type="entry name" value="RecA-like_ClpB_Hsp104-like"/>
    <property type="match status" value="1"/>
</dbReference>
<dbReference type="RefSeq" id="WP_089182433.1">
    <property type="nucleotide sequence ID" value="NZ_CP043427.1"/>
</dbReference>
<dbReference type="AlphaFoldDB" id="A0A381DH36"/>
<evidence type="ECO:0000256" key="5">
    <source>
        <dbReference type="ARBA" id="ARBA00023186"/>
    </source>
</evidence>
<dbReference type="OrthoDB" id="9803641at2"/>
<dbReference type="Proteomes" id="UP000254920">
    <property type="component" value="Unassembled WGS sequence"/>
</dbReference>
<dbReference type="STRING" id="32024.GCA_000788295_00072"/>
<evidence type="ECO:0000313" key="9">
    <source>
        <dbReference type="Proteomes" id="UP000254920"/>
    </source>
</evidence>
<dbReference type="SMART" id="SM00382">
    <property type="entry name" value="AAA"/>
    <property type="match status" value="2"/>
</dbReference>
<dbReference type="InterPro" id="IPR036628">
    <property type="entry name" value="Clp_N_dom_sf"/>
</dbReference>
<evidence type="ECO:0000256" key="3">
    <source>
        <dbReference type="ARBA" id="ARBA00022741"/>
    </source>
</evidence>
<gene>
    <name evidence="8" type="primary">clpA</name>
    <name evidence="8" type="ORF">NCTC12475_00155</name>
</gene>
<dbReference type="PANTHER" id="PTHR11638">
    <property type="entry name" value="ATP-DEPENDENT CLP PROTEASE"/>
    <property type="match status" value="1"/>
</dbReference>
<dbReference type="InterPro" id="IPR027417">
    <property type="entry name" value="P-loop_NTPase"/>
</dbReference>
<dbReference type="Pfam" id="PF17871">
    <property type="entry name" value="AAA_lid_9"/>
    <property type="match status" value="1"/>
</dbReference>
<reference evidence="8 9" key="1">
    <citation type="submission" date="2018-06" db="EMBL/GenBank/DDBJ databases">
        <authorList>
            <consortium name="Pathogen Informatics"/>
            <person name="Doyle S."/>
        </authorList>
    </citation>
    <scope>NUCLEOTIDE SEQUENCE [LARGE SCALE GENOMIC DNA]</scope>
    <source>
        <strain evidence="8 9">NCTC12475</strain>
    </source>
</reference>
<keyword evidence="8" id="KW-0378">Hydrolase</keyword>
<dbReference type="PROSITE" id="PS00871">
    <property type="entry name" value="CLPAB_2"/>
    <property type="match status" value="1"/>
</dbReference>
<dbReference type="SMART" id="SM01086">
    <property type="entry name" value="ClpB_D2-small"/>
    <property type="match status" value="1"/>
</dbReference>
<dbReference type="Pfam" id="PF00004">
    <property type="entry name" value="AAA"/>
    <property type="match status" value="1"/>
</dbReference>
<dbReference type="GeneID" id="93090605"/>
<dbReference type="GO" id="GO:0016887">
    <property type="term" value="F:ATP hydrolysis activity"/>
    <property type="evidence" value="ECO:0007669"/>
    <property type="project" value="InterPro"/>
</dbReference>
<dbReference type="InterPro" id="IPR041546">
    <property type="entry name" value="ClpA/ClpB_AAA_lid"/>
</dbReference>
<evidence type="ECO:0000259" key="7">
    <source>
        <dbReference type="PROSITE" id="PS51903"/>
    </source>
</evidence>
<evidence type="ECO:0000256" key="2">
    <source>
        <dbReference type="ARBA" id="ARBA00022737"/>
    </source>
</evidence>
<keyword evidence="3" id="KW-0547">Nucleotide-binding</keyword>
<dbReference type="InterPro" id="IPR004176">
    <property type="entry name" value="Clp_R_N"/>
</dbReference>
<dbReference type="InterPro" id="IPR019489">
    <property type="entry name" value="Clp_ATPase_C"/>
</dbReference>
<feature type="domain" description="Clp R" evidence="7">
    <location>
        <begin position="1"/>
        <end position="142"/>
    </location>
</feature>
<keyword evidence="4 8" id="KW-0067">ATP-binding</keyword>
<evidence type="ECO:0000256" key="6">
    <source>
        <dbReference type="PROSITE-ProRule" id="PRU01251"/>
    </source>
</evidence>
<dbReference type="Gene3D" id="1.10.1780.10">
    <property type="entry name" value="Clp, N-terminal domain"/>
    <property type="match status" value="1"/>
</dbReference>
<proteinExistence type="predicted"/>
<dbReference type="PRINTS" id="PR00300">
    <property type="entry name" value="CLPPROTEASEA"/>
</dbReference>
<dbReference type="Pfam" id="PF07724">
    <property type="entry name" value="AAA_2"/>
    <property type="match status" value="1"/>
</dbReference>
<dbReference type="GO" id="GO:0005524">
    <property type="term" value="F:ATP binding"/>
    <property type="evidence" value="ECO:0007669"/>
    <property type="project" value="UniProtKB-KW"/>
</dbReference>
<protein>
    <recommendedName>
        <fullName evidence="1">Chaperone protein ClpB</fullName>
    </recommendedName>
</protein>
<dbReference type="GO" id="GO:0005737">
    <property type="term" value="C:cytoplasm"/>
    <property type="evidence" value="ECO:0007669"/>
    <property type="project" value="TreeGrafter"/>
</dbReference>